<dbReference type="EMBL" id="JAPZBT010000002">
    <property type="protein sequence ID" value="KAJ5372065.1"/>
    <property type="molecule type" value="Genomic_DNA"/>
</dbReference>
<dbReference type="Proteomes" id="UP001147752">
    <property type="component" value="Unassembled WGS sequence"/>
</dbReference>
<reference evidence="1" key="1">
    <citation type="submission" date="2022-12" db="EMBL/GenBank/DDBJ databases">
        <authorList>
            <person name="Petersen C."/>
        </authorList>
    </citation>
    <scope>NUCLEOTIDE SEQUENCE</scope>
    <source>
        <strain evidence="1">IBT 3081</strain>
    </source>
</reference>
<protein>
    <submittedName>
        <fullName evidence="1">Uncharacterized protein</fullName>
    </submittedName>
</protein>
<evidence type="ECO:0000313" key="2">
    <source>
        <dbReference type="Proteomes" id="UP001147752"/>
    </source>
</evidence>
<comment type="caution">
    <text evidence="1">The sequence shown here is derived from an EMBL/GenBank/DDBJ whole genome shotgun (WGS) entry which is preliminary data.</text>
</comment>
<reference evidence="1" key="2">
    <citation type="journal article" date="2023" name="IMA Fungus">
        <title>Comparative genomic study of the Penicillium genus elucidates a diverse pangenome and 15 lateral gene transfer events.</title>
        <authorList>
            <person name="Petersen C."/>
            <person name="Sorensen T."/>
            <person name="Nielsen M.R."/>
            <person name="Sondergaard T.E."/>
            <person name="Sorensen J.L."/>
            <person name="Fitzpatrick D.A."/>
            <person name="Frisvad J.C."/>
            <person name="Nielsen K.L."/>
        </authorList>
    </citation>
    <scope>NUCLEOTIDE SEQUENCE</scope>
    <source>
        <strain evidence="1">IBT 3081</strain>
    </source>
</reference>
<sequence>MLSSWDQSGRLSLQLGLRGYRQSEKAAPEPNTYYAEYAGSHVCTYQNGEAKSVPPYRARFIGKNLANVLCIDKLFFLNRPRGRHHRIWAGAAQTIIEHCPTITTLHLNFNERVRPDFWLYMRARRDAISSLIGAIPKSLRIFTYTGECERPWKDWMPVPNVIPFTIDSLAINLRDLSTCLRELRLESVILPLDFMWPLNDDGHSIPERDSLWWPHLEIWEAYSMPSWSPSDAKEQAEIDQIGDWDLEICHGKVDVKRSIPVEDQFHRLLISLG</sequence>
<gene>
    <name evidence="1" type="ORF">N7517_004071</name>
</gene>
<keyword evidence="2" id="KW-1185">Reference proteome</keyword>
<proteinExistence type="predicted"/>
<name>A0A9W9S550_9EURO</name>
<dbReference type="GeneID" id="81460984"/>
<dbReference type="OrthoDB" id="4802432at2759"/>
<evidence type="ECO:0000313" key="1">
    <source>
        <dbReference type="EMBL" id="KAJ5372065.1"/>
    </source>
</evidence>
<dbReference type="AlphaFoldDB" id="A0A9W9S550"/>
<organism evidence="1 2">
    <name type="scientific">Penicillium concentricum</name>
    <dbReference type="NCBI Taxonomy" id="293559"/>
    <lineage>
        <taxon>Eukaryota</taxon>
        <taxon>Fungi</taxon>
        <taxon>Dikarya</taxon>
        <taxon>Ascomycota</taxon>
        <taxon>Pezizomycotina</taxon>
        <taxon>Eurotiomycetes</taxon>
        <taxon>Eurotiomycetidae</taxon>
        <taxon>Eurotiales</taxon>
        <taxon>Aspergillaceae</taxon>
        <taxon>Penicillium</taxon>
    </lineage>
</organism>
<accession>A0A9W9S550</accession>
<dbReference type="RefSeq" id="XP_056578051.1">
    <property type="nucleotide sequence ID" value="XM_056721801.1"/>
</dbReference>